<feature type="transmembrane region" description="Helical" evidence="1">
    <location>
        <begin position="85"/>
        <end position="115"/>
    </location>
</feature>
<evidence type="ECO:0000313" key="2">
    <source>
        <dbReference type="EMBL" id="GLQ90628.1"/>
    </source>
</evidence>
<keyword evidence="3" id="KW-1185">Reference proteome</keyword>
<gene>
    <name evidence="2" type="ORF">GCM10007898_42040</name>
</gene>
<keyword evidence="1" id="KW-0812">Transmembrane</keyword>
<dbReference type="Proteomes" id="UP001156627">
    <property type="component" value="Unassembled WGS sequence"/>
</dbReference>
<reference evidence="3" key="1">
    <citation type="journal article" date="2019" name="Int. J. Syst. Evol. Microbiol.">
        <title>The Global Catalogue of Microorganisms (GCM) 10K type strain sequencing project: providing services to taxonomists for standard genome sequencing and annotation.</title>
        <authorList>
            <consortium name="The Broad Institute Genomics Platform"/>
            <consortium name="The Broad Institute Genome Sequencing Center for Infectious Disease"/>
            <person name="Wu L."/>
            <person name="Ma J."/>
        </authorList>
    </citation>
    <scope>NUCLEOTIDE SEQUENCE [LARGE SCALE GENOMIC DNA]</scope>
    <source>
        <strain evidence="3">NBRC 111981</strain>
    </source>
</reference>
<dbReference type="Pfam" id="PF04306">
    <property type="entry name" value="DUF456"/>
    <property type="match status" value="1"/>
</dbReference>
<feature type="transmembrane region" description="Helical" evidence="1">
    <location>
        <begin position="52"/>
        <end position="73"/>
    </location>
</feature>
<dbReference type="EMBL" id="BSOA01000049">
    <property type="protein sequence ID" value="GLQ90628.1"/>
    <property type="molecule type" value="Genomic_DNA"/>
</dbReference>
<feature type="transmembrane region" description="Helical" evidence="1">
    <location>
        <begin position="7"/>
        <end position="40"/>
    </location>
</feature>
<keyword evidence="1" id="KW-0472">Membrane</keyword>
<dbReference type="PANTHER" id="PTHR39165">
    <property type="entry name" value="IG HYPOTHETICAL 17883"/>
    <property type="match status" value="1"/>
</dbReference>
<sequence length="164" mass="16833">MLFMDIALYVLAIALIVGGLIGAVLPTIPGIPMIFGGIWLAAALDDYQHLGSVWLLILGILSAIGVAMDFVSASFGAKRVGASSLAIWGASIGTFIGMFLGLPGLILGPFVGALVGELVSSKSVLRSAHVSIGTWLGLLFGALVKLVLSLMMVGLAAGVWLLNL</sequence>
<evidence type="ECO:0000256" key="1">
    <source>
        <dbReference type="SAM" id="Phobius"/>
    </source>
</evidence>
<feature type="transmembrane region" description="Helical" evidence="1">
    <location>
        <begin position="135"/>
        <end position="162"/>
    </location>
</feature>
<proteinExistence type="predicted"/>
<evidence type="ECO:0000313" key="3">
    <source>
        <dbReference type="Proteomes" id="UP001156627"/>
    </source>
</evidence>
<dbReference type="InterPro" id="IPR007403">
    <property type="entry name" value="DUF456"/>
</dbReference>
<protein>
    <submittedName>
        <fullName evidence="2">Membrane protein</fullName>
    </submittedName>
</protein>
<organism evidence="2 3">
    <name type="scientific">Dyella flagellata</name>
    <dbReference type="NCBI Taxonomy" id="1867833"/>
    <lineage>
        <taxon>Bacteria</taxon>
        <taxon>Pseudomonadati</taxon>
        <taxon>Pseudomonadota</taxon>
        <taxon>Gammaproteobacteria</taxon>
        <taxon>Lysobacterales</taxon>
        <taxon>Rhodanobacteraceae</taxon>
        <taxon>Dyella</taxon>
    </lineage>
</organism>
<dbReference type="PANTHER" id="PTHR39165:SF1">
    <property type="entry name" value="DUF456 DOMAIN-CONTAINING PROTEIN"/>
    <property type="match status" value="1"/>
</dbReference>
<comment type="caution">
    <text evidence="2">The sequence shown here is derived from an EMBL/GenBank/DDBJ whole genome shotgun (WGS) entry which is preliminary data.</text>
</comment>
<name>A0ABQ5XJB9_9GAMM</name>
<accession>A0ABQ5XJB9</accession>
<keyword evidence="1" id="KW-1133">Transmembrane helix</keyword>